<dbReference type="GO" id="GO:0004462">
    <property type="term" value="F:lactoylglutathione lyase activity"/>
    <property type="evidence" value="ECO:0007669"/>
    <property type="project" value="InterPro"/>
</dbReference>
<dbReference type="InterPro" id="IPR018146">
    <property type="entry name" value="Glyoxalase_1_CS"/>
</dbReference>
<proteinExistence type="predicted"/>
<dbReference type="CDD" id="cd16359">
    <property type="entry name" value="VOC_BsCatE_like_C"/>
    <property type="match status" value="1"/>
</dbReference>
<keyword evidence="3" id="KW-0560">Oxidoreductase</keyword>
<evidence type="ECO:0000313" key="3">
    <source>
        <dbReference type="EMBL" id="SHH65337.1"/>
    </source>
</evidence>
<gene>
    <name evidence="3" type="ORF">SAMN05421807_11090</name>
</gene>
<feature type="domain" description="VOC" evidence="2">
    <location>
        <begin position="169"/>
        <end position="284"/>
    </location>
</feature>
<dbReference type="InterPro" id="IPR029068">
    <property type="entry name" value="Glyas_Bleomycin-R_OHBP_Dase"/>
</dbReference>
<dbReference type="GO" id="GO:0046872">
    <property type="term" value="F:metal ion binding"/>
    <property type="evidence" value="ECO:0007669"/>
    <property type="project" value="UniProtKB-KW"/>
</dbReference>
<dbReference type="Proteomes" id="UP000184079">
    <property type="component" value="Unassembled WGS sequence"/>
</dbReference>
<name>A0A1M5UQN3_9BACI</name>
<feature type="domain" description="VOC" evidence="2">
    <location>
        <begin position="9"/>
        <end position="128"/>
    </location>
</feature>
<dbReference type="PANTHER" id="PTHR43279:SF1">
    <property type="entry name" value="CATECHOL-2,3-DIOXYGENASE"/>
    <property type="match status" value="1"/>
</dbReference>
<protein>
    <submittedName>
        <fullName evidence="3">Catechol 2,3-dioxygenase</fullName>
    </submittedName>
</protein>
<dbReference type="PROSITE" id="PS51819">
    <property type="entry name" value="VOC"/>
    <property type="match status" value="2"/>
</dbReference>
<keyword evidence="4" id="KW-1185">Reference proteome</keyword>
<organism evidence="3 4">
    <name type="scientific">Virgibacillus chiguensis</name>
    <dbReference type="NCBI Taxonomy" id="411959"/>
    <lineage>
        <taxon>Bacteria</taxon>
        <taxon>Bacillati</taxon>
        <taxon>Bacillota</taxon>
        <taxon>Bacilli</taxon>
        <taxon>Bacillales</taxon>
        <taxon>Bacillaceae</taxon>
        <taxon>Virgibacillus</taxon>
    </lineage>
</organism>
<dbReference type="SUPFAM" id="SSF54593">
    <property type="entry name" value="Glyoxalase/Bleomycin resistance protein/Dihydroxybiphenyl dioxygenase"/>
    <property type="match status" value="2"/>
</dbReference>
<evidence type="ECO:0000256" key="1">
    <source>
        <dbReference type="ARBA" id="ARBA00022723"/>
    </source>
</evidence>
<dbReference type="OrthoDB" id="9792626at2"/>
<keyword evidence="1" id="KW-0479">Metal-binding</keyword>
<dbReference type="InterPro" id="IPR004360">
    <property type="entry name" value="Glyas_Fos-R_dOase_dom"/>
</dbReference>
<evidence type="ECO:0000313" key="4">
    <source>
        <dbReference type="Proteomes" id="UP000184079"/>
    </source>
</evidence>
<dbReference type="EMBL" id="FQXD01000010">
    <property type="protein sequence ID" value="SHH65337.1"/>
    <property type="molecule type" value="Genomic_DNA"/>
</dbReference>
<reference evidence="4" key="1">
    <citation type="submission" date="2016-11" db="EMBL/GenBank/DDBJ databases">
        <authorList>
            <person name="Varghese N."/>
            <person name="Submissions S."/>
        </authorList>
    </citation>
    <scope>NUCLEOTIDE SEQUENCE [LARGE SCALE GENOMIC DNA]</scope>
    <source>
        <strain evidence="4">CGMCC 1.6496</strain>
    </source>
</reference>
<keyword evidence="3" id="KW-0223">Dioxygenase</keyword>
<sequence length="284" mass="31915">MEAKFFGHSVAHVNEVSIYVTNLEYSLAFYQYLFDFSLLEKSQHQAVLSANGATPILTLEQPESVLSKQQGRTGLYHFAILLPNRSDLASFLQFCLEEQIPFGASDHHVSEAIYLTDPDGNGIEVYRDRPSSRWKWDDDQIMMTTHQLDTAGLLAEPSSNWEGAPKESLIGHIHLHVNNLEQAKAFYVKILGFTEVAHYPGALFLSTGDYHHHIAINVWNGENALPPEKYSAGLKYFSIAFPKAQAIDLIHDQLKKKGWHSIRAKDGEGLYVDDPSGNKIFLSV</sequence>
<dbReference type="InterPro" id="IPR037523">
    <property type="entry name" value="VOC_core"/>
</dbReference>
<dbReference type="Pfam" id="PF00903">
    <property type="entry name" value="Glyoxalase"/>
    <property type="match status" value="2"/>
</dbReference>
<dbReference type="PANTHER" id="PTHR43279">
    <property type="entry name" value="CATECHOL-2,3-DIOXYGENASE"/>
    <property type="match status" value="1"/>
</dbReference>
<accession>A0A1M5UQN3</accession>
<dbReference type="Gene3D" id="3.10.180.10">
    <property type="entry name" value="2,3-Dihydroxybiphenyl 1,2-Dioxygenase, domain 1"/>
    <property type="match status" value="2"/>
</dbReference>
<dbReference type="GO" id="GO:0051213">
    <property type="term" value="F:dioxygenase activity"/>
    <property type="evidence" value="ECO:0007669"/>
    <property type="project" value="UniProtKB-KW"/>
</dbReference>
<evidence type="ECO:0000259" key="2">
    <source>
        <dbReference type="PROSITE" id="PS51819"/>
    </source>
</evidence>
<dbReference type="PROSITE" id="PS00934">
    <property type="entry name" value="GLYOXALASE_I_1"/>
    <property type="match status" value="1"/>
</dbReference>
<dbReference type="RefSeq" id="WP_073009736.1">
    <property type="nucleotide sequence ID" value="NZ_FQXD01000010.1"/>
</dbReference>
<dbReference type="AlphaFoldDB" id="A0A1M5UQN3"/>